<accession>A0A6C1E9E9</accession>
<dbReference type="InterPro" id="IPR050896">
    <property type="entry name" value="Mito_lipid_metab_GTPase"/>
</dbReference>
<dbReference type="GO" id="GO:0042254">
    <property type="term" value="P:ribosome biogenesis"/>
    <property type="evidence" value="ECO:0007669"/>
    <property type="project" value="UniProtKB-ARBA"/>
</dbReference>
<evidence type="ECO:0000313" key="8">
    <source>
        <dbReference type="Proteomes" id="UP000501346"/>
    </source>
</evidence>
<sequence length="564" mass="64699">MLKLRLVFRGARQFSGSVITKVNCASCSIKLQDQDSSIAGYYTKPKKLPDSRSKPDIHDLKYLLFSQDIQLSKQAALHDRDHITTTDIEETKDELSSRIICKRCSDALHQNRYEFKEFPESALDEVLNYIPKNSNVMHIVPFVEFPLHLNPNILKSHDLDATLLLTKSDQLFKDKTSVSKKVPIFMKQFLKYNLRIDSNKTFAISALKNWNISMLYNSLRNYTYLLGNPNVGKSTLINSLLQRYLGYKIKVNPTGQINSPSKEVMQEALNKPRNFFRTQAAGVSHIPNLTRSIQAYQASGKIIFDLPGYSMPTSGLRLEELFDKHWLQRIRKTNLFNRKQVKKKNYESMCGTPQGACYTVGGLFYLVPPEGSINQIVKYIPGPSTKFKNIEKGIEVFSSCVSSSGTHALSQCCGIKSPLCDKEQYARYAIPPFVGSIEIVLKNLGYILLRTTGKYDFKGLHEIWVPRGIDVCIREPLEKLIETGYERYMETDGKESSCPRDRPIISSLYEVAKDETDVLNKVKRLYLDRTKNDLSARRFADDDPYDLVKQDPEEKSNPYWYYQW</sequence>
<dbReference type="Pfam" id="PF01926">
    <property type="entry name" value="MMR_HSR1"/>
    <property type="match status" value="1"/>
</dbReference>
<protein>
    <recommendedName>
        <fullName evidence="1">Genetic interactor of prohibitins 3, mitochondrial</fullName>
    </recommendedName>
    <alternativeName>
        <fullName evidence="5">Altered inheritance of mitochondria protein 40</fullName>
    </alternativeName>
    <alternativeName>
        <fullName evidence="3">Found in mitochondrial proteome protein 38</fullName>
    </alternativeName>
</protein>
<feature type="domain" description="CP-type G" evidence="6">
    <location>
        <begin position="120"/>
        <end position="312"/>
    </location>
</feature>
<evidence type="ECO:0000256" key="3">
    <source>
        <dbReference type="ARBA" id="ARBA00031834"/>
    </source>
</evidence>
<dbReference type="PANTHER" id="PTHR46434">
    <property type="entry name" value="GENETIC INTERACTOR OF PROHIBITINS 3, MITOCHONDRIAL"/>
    <property type="match status" value="1"/>
</dbReference>
<evidence type="ECO:0000256" key="1">
    <source>
        <dbReference type="ARBA" id="ARBA00018901"/>
    </source>
</evidence>
<dbReference type="CDD" id="cd01855">
    <property type="entry name" value="YqeH"/>
    <property type="match status" value="1"/>
</dbReference>
<dbReference type="Proteomes" id="UP000501346">
    <property type="component" value="Chromosome SeVIII-SeXV"/>
</dbReference>
<dbReference type="OrthoDB" id="1696305at2759"/>
<dbReference type="Gene3D" id="3.40.50.300">
    <property type="entry name" value="P-loop containing nucleotide triphosphate hydrolases"/>
    <property type="match status" value="1"/>
</dbReference>
<keyword evidence="2" id="KW-0809">Transit peptide</keyword>
<reference evidence="7 8" key="1">
    <citation type="journal article" date="2019" name="BMC Genomics">
        <title>Chromosome level assembly and comparative genome analysis confirm lager-brewing yeasts originated from a single hybridization.</title>
        <authorList>
            <person name="Salazar A.N."/>
            <person name="Gorter de Vries A.R."/>
            <person name="van den Broek M."/>
            <person name="Brouwers N."/>
            <person name="de la Torre Cortes P."/>
            <person name="Kuijpers N.G.A."/>
            <person name="Daran J.G."/>
            <person name="Abeel T."/>
        </authorList>
    </citation>
    <scope>NUCLEOTIDE SEQUENCE [LARGE SCALE GENOMIC DNA]</scope>
    <source>
        <strain evidence="7 8">CBS 1483</strain>
    </source>
</reference>
<dbReference type="InterPro" id="IPR030378">
    <property type="entry name" value="G_CP_dom"/>
</dbReference>
<evidence type="ECO:0000256" key="4">
    <source>
        <dbReference type="ARBA" id="ARBA00037323"/>
    </source>
</evidence>
<dbReference type="InterPro" id="IPR027417">
    <property type="entry name" value="P-loop_NTPase"/>
</dbReference>
<keyword evidence="8" id="KW-1185">Reference proteome</keyword>
<dbReference type="InterPro" id="IPR006073">
    <property type="entry name" value="GTP-bd"/>
</dbReference>
<dbReference type="GO" id="GO:0005525">
    <property type="term" value="F:GTP binding"/>
    <property type="evidence" value="ECO:0007669"/>
    <property type="project" value="InterPro"/>
</dbReference>
<comment type="function">
    <text evidence="4">Interacts genetically with prohibitins and thus may be involved in the mitochondrial lipid metabolism.</text>
</comment>
<evidence type="ECO:0000256" key="5">
    <source>
        <dbReference type="ARBA" id="ARBA00041903"/>
    </source>
</evidence>
<dbReference type="AlphaFoldDB" id="A0A6C1E9E9"/>
<dbReference type="PANTHER" id="PTHR46434:SF1">
    <property type="entry name" value="GENETIC INTERACTOR OF PROHIBITINS 3, MITOCHONDRIAL"/>
    <property type="match status" value="1"/>
</dbReference>
<proteinExistence type="predicted"/>
<evidence type="ECO:0000259" key="6">
    <source>
        <dbReference type="PROSITE" id="PS51721"/>
    </source>
</evidence>
<gene>
    <name evidence="7" type="primary">GEP3_2</name>
    <name evidence="7" type="ORF">GRS66_008143</name>
</gene>
<evidence type="ECO:0000256" key="2">
    <source>
        <dbReference type="ARBA" id="ARBA00022946"/>
    </source>
</evidence>
<dbReference type="EMBL" id="CP049005">
    <property type="protein sequence ID" value="QID85561.1"/>
    <property type="molecule type" value="Genomic_DNA"/>
</dbReference>
<dbReference type="SUPFAM" id="SSF52540">
    <property type="entry name" value="P-loop containing nucleoside triphosphate hydrolases"/>
    <property type="match status" value="1"/>
</dbReference>
<dbReference type="GO" id="GO:0005739">
    <property type="term" value="C:mitochondrion"/>
    <property type="evidence" value="ECO:0007669"/>
    <property type="project" value="TreeGrafter"/>
</dbReference>
<organism evidence="7 8">
    <name type="scientific">Saccharomyces pastorianus</name>
    <name type="common">Lager yeast</name>
    <name type="synonym">Saccharomyces cerevisiae x Saccharomyces eubayanus</name>
    <dbReference type="NCBI Taxonomy" id="27292"/>
    <lineage>
        <taxon>Eukaryota</taxon>
        <taxon>Fungi</taxon>
        <taxon>Dikarya</taxon>
        <taxon>Ascomycota</taxon>
        <taxon>Saccharomycotina</taxon>
        <taxon>Saccharomycetes</taxon>
        <taxon>Saccharomycetales</taxon>
        <taxon>Saccharomycetaceae</taxon>
        <taxon>Saccharomyces</taxon>
    </lineage>
</organism>
<evidence type="ECO:0000313" key="7">
    <source>
        <dbReference type="EMBL" id="QID85561.1"/>
    </source>
</evidence>
<name>A0A6C1E9E9_SACPS</name>
<dbReference type="PROSITE" id="PS51721">
    <property type="entry name" value="G_CP"/>
    <property type="match status" value="1"/>
</dbReference>